<evidence type="ECO:0000259" key="3">
    <source>
        <dbReference type="Pfam" id="PF07995"/>
    </source>
</evidence>
<reference evidence="4 5" key="1">
    <citation type="submission" date="2019-02" db="EMBL/GenBank/DDBJ databases">
        <title>Deep-cultivation of Planctomycetes and their phenomic and genomic characterization uncovers novel biology.</title>
        <authorList>
            <person name="Wiegand S."/>
            <person name="Jogler M."/>
            <person name="Boedeker C."/>
            <person name="Pinto D."/>
            <person name="Vollmers J."/>
            <person name="Rivas-Marin E."/>
            <person name="Kohn T."/>
            <person name="Peeters S.H."/>
            <person name="Heuer A."/>
            <person name="Rast P."/>
            <person name="Oberbeckmann S."/>
            <person name="Bunk B."/>
            <person name="Jeske O."/>
            <person name="Meyerdierks A."/>
            <person name="Storesund J.E."/>
            <person name="Kallscheuer N."/>
            <person name="Luecker S."/>
            <person name="Lage O.M."/>
            <person name="Pohl T."/>
            <person name="Merkel B.J."/>
            <person name="Hornburger P."/>
            <person name="Mueller R.-W."/>
            <person name="Bruemmer F."/>
            <person name="Labrenz M."/>
            <person name="Spormann A.M."/>
            <person name="Op Den Camp H."/>
            <person name="Overmann J."/>
            <person name="Amann R."/>
            <person name="Jetten M.S.M."/>
            <person name="Mascher T."/>
            <person name="Medema M.H."/>
            <person name="Devos D.P."/>
            <person name="Kaster A.-K."/>
            <person name="Ovreas L."/>
            <person name="Rohde M."/>
            <person name="Galperin M.Y."/>
            <person name="Jogler C."/>
        </authorList>
    </citation>
    <scope>NUCLEOTIDE SEQUENCE [LARGE SCALE GENOMIC DNA]</scope>
    <source>
        <strain evidence="4 5">Q31b</strain>
    </source>
</reference>
<gene>
    <name evidence="4" type="primary">yliI</name>
    <name evidence="4" type="ORF">Q31b_02550</name>
</gene>
<feature type="domain" description="3-keto-alpha-glucoside-1,2-lyase/3-keto-2-hydroxy-glucal hydratase" evidence="2">
    <location>
        <begin position="53"/>
        <end position="252"/>
    </location>
</feature>
<keyword evidence="1" id="KW-0732">Signal</keyword>
<dbReference type="Gene3D" id="2.60.120.560">
    <property type="entry name" value="Exo-inulinase, domain 1"/>
    <property type="match status" value="1"/>
</dbReference>
<dbReference type="GO" id="GO:0016787">
    <property type="term" value="F:hydrolase activity"/>
    <property type="evidence" value="ECO:0007669"/>
    <property type="project" value="InterPro"/>
</dbReference>
<name>A0A5C6E914_9BACT</name>
<dbReference type="Proteomes" id="UP000315471">
    <property type="component" value="Unassembled WGS sequence"/>
</dbReference>
<dbReference type="OrthoDB" id="9770043at2"/>
<dbReference type="Gene3D" id="2.120.10.30">
    <property type="entry name" value="TolB, C-terminal domain"/>
    <property type="match status" value="1"/>
</dbReference>
<protein>
    <submittedName>
        <fullName evidence="4">Soluble aldose sugar dehydrogenase YliI</fullName>
        <ecNumber evidence="4">1.1.5.-</ecNumber>
    </submittedName>
</protein>
<dbReference type="AlphaFoldDB" id="A0A5C6E914"/>
<dbReference type="PANTHER" id="PTHR19328">
    <property type="entry name" value="HEDGEHOG-INTERACTING PROTEIN"/>
    <property type="match status" value="1"/>
</dbReference>
<proteinExistence type="predicted"/>
<evidence type="ECO:0000313" key="5">
    <source>
        <dbReference type="Proteomes" id="UP000315471"/>
    </source>
</evidence>
<evidence type="ECO:0000259" key="2">
    <source>
        <dbReference type="Pfam" id="PF06439"/>
    </source>
</evidence>
<dbReference type="Pfam" id="PF06439">
    <property type="entry name" value="3keto-disac_hyd"/>
    <property type="match status" value="1"/>
</dbReference>
<dbReference type="InterPro" id="IPR011041">
    <property type="entry name" value="Quinoprot_gluc/sorb_DH_b-prop"/>
</dbReference>
<sequence length="647" mass="72515" precursor="true">MKRYPKFLALLLAVTAMAPFGLFPSVTRAESPAEILPIDVIPNQLTEAEKLSGWELLFDGQSMDAWRTYNREDISDGWIATDGVISLQTGGAGDLVSKEKFGSFELSLQYKNSKGGNSGVMFGVVEADGPSWYSGPEVQIFDSRDQKNAQKSGWLYGLYQPQLSRKADDGPIDAERPVGQWNEIYLKVSPDQSRVCLNGNVYFNFKIGDSTWNNRVANSKFAKFPMFGKAERGHLCLQDHGHPVEFRNIKIRRLDSEQSVPDPVHGKLGLTTELAFPKLEWDQWEAIDDAGKIRPLRLVELTYANDDSNRLFTVSQEGQIWVFENKPDVTKSHLFLDLRGKVKDWQSRGANEQGLLGLAMHPEYKSNGKFYVYYSHPSERKSLLSSFQVSKEDPNRADPDSEVVLMEFEEPFQNHNGGSIEFGPDGYLYLGLGDGGYRNDPFLAGQDLSKILGTILRIDVDNPSAEKPYGIPADNPFVDVEGACPEIYAFGLRNPWRIAFDKQTGRLWCGDVGQDLWEEVNIICKGGNYGWSVWEATHPFGSRSEASSVSEPIMPIWEYDHGVGLSVTGGRVYRSDRIAALNGKYLYADYVSGSIWALSYDPKTERATRNERVVSEHIPVLGFGEDPNGEVYFLTNSVTGACIYRFK</sequence>
<evidence type="ECO:0000313" key="4">
    <source>
        <dbReference type="EMBL" id="TWU45084.1"/>
    </source>
</evidence>
<dbReference type="EMBL" id="SJPY01000001">
    <property type="protein sequence ID" value="TWU45084.1"/>
    <property type="molecule type" value="Genomic_DNA"/>
</dbReference>
<evidence type="ECO:0000256" key="1">
    <source>
        <dbReference type="SAM" id="SignalP"/>
    </source>
</evidence>
<dbReference type="SUPFAM" id="SSF50952">
    <property type="entry name" value="Soluble quinoprotein glucose dehydrogenase"/>
    <property type="match status" value="1"/>
</dbReference>
<dbReference type="InterPro" id="IPR010496">
    <property type="entry name" value="AL/BT2_dom"/>
</dbReference>
<dbReference type="InterPro" id="IPR012938">
    <property type="entry name" value="Glc/Sorbosone_DH"/>
</dbReference>
<dbReference type="PANTHER" id="PTHR19328:SF75">
    <property type="entry name" value="ALDOSE SUGAR DEHYDROGENASE YLII"/>
    <property type="match status" value="1"/>
</dbReference>
<dbReference type="InterPro" id="IPR011042">
    <property type="entry name" value="6-blade_b-propeller_TolB-like"/>
</dbReference>
<dbReference type="Pfam" id="PF07995">
    <property type="entry name" value="GSDH"/>
    <property type="match status" value="1"/>
</dbReference>
<accession>A0A5C6E914</accession>
<dbReference type="RefSeq" id="WP_146597860.1">
    <property type="nucleotide sequence ID" value="NZ_SJPY01000001.1"/>
</dbReference>
<feature type="domain" description="Glucose/Sorbosone dehydrogenase" evidence="3">
    <location>
        <begin position="309"/>
        <end position="641"/>
    </location>
</feature>
<dbReference type="EC" id="1.1.5.-" evidence="4"/>
<keyword evidence="4" id="KW-0560">Oxidoreductase</keyword>
<feature type="signal peptide" evidence="1">
    <location>
        <begin position="1"/>
        <end position="18"/>
    </location>
</feature>
<organism evidence="4 5">
    <name type="scientific">Novipirellula aureliae</name>
    <dbReference type="NCBI Taxonomy" id="2527966"/>
    <lineage>
        <taxon>Bacteria</taxon>
        <taxon>Pseudomonadati</taxon>
        <taxon>Planctomycetota</taxon>
        <taxon>Planctomycetia</taxon>
        <taxon>Pirellulales</taxon>
        <taxon>Pirellulaceae</taxon>
        <taxon>Novipirellula</taxon>
    </lineage>
</organism>
<keyword evidence="5" id="KW-1185">Reference proteome</keyword>
<dbReference type="GO" id="GO:0016491">
    <property type="term" value="F:oxidoreductase activity"/>
    <property type="evidence" value="ECO:0007669"/>
    <property type="project" value="UniProtKB-KW"/>
</dbReference>
<comment type="caution">
    <text evidence="4">The sequence shown here is derived from an EMBL/GenBank/DDBJ whole genome shotgun (WGS) entry which is preliminary data.</text>
</comment>
<feature type="chain" id="PRO_5022714132" evidence="1">
    <location>
        <begin position="19"/>
        <end position="647"/>
    </location>
</feature>